<reference evidence="6 7" key="1">
    <citation type="journal article" date="2019" name="Int. J. Syst. Evol. Microbiol.">
        <title>The Global Catalogue of Microorganisms (GCM) 10K type strain sequencing project: providing services to taxonomists for standard genome sequencing and annotation.</title>
        <authorList>
            <consortium name="The Broad Institute Genomics Platform"/>
            <consortium name="The Broad Institute Genome Sequencing Center for Infectious Disease"/>
            <person name="Wu L."/>
            <person name="Ma J."/>
        </authorList>
    </citation>
    <scope>NUCLEOTIDE SEQUENCE [LARGE SCALE GENOMIC DNA]</scope>
    <source>
        <strain evidence="6 7">JCM 13250</strain>
    </source>
</reference>
<organism evidence="6 7">
    <name type="scientific">Luedemannella flava</name>
    <dbReference type="NCBI Taxonomy" id="349316"/>
    <lineage>
        <taxon>Bacteria</taxon>
        <taxon>Bacillati</taxon>
        <taxon>Actinomycetota</taxon>
        <taxon>Actinomycetes</taxon>
        <taxon>Micromonosporales</taxon>
        <taxon>Micromonosporaceae</taxon>
        <taxon>Luedemannella</taxon>
    </lineage>
</organism>
<evidence type="ECO:0000256" key="2">
    <source>
        <dbReference type="ARBA" id="ARBA00023002"/>
    </source>
</evidence>
<evidence type="ECO:0000313" key="7">
    <source>
        <dbReference type="Proteomes" id="UP001500218"/>
    </source>
</evidence>
<comment type="cofactor">
    <cofactor evidence="4">
        <name>[4Fe-4S] cluster</name>
        <dbReference type="ChEBI" id="CHEBI:49883"/>
    </cofactor>
    <text evidence="4">Binds 1 [4Fe-4S] cluster per subunit.</text>
</comment>
<dbReference type="NCBIfam" id="NF002537">
    <property type="entry name" value="PRK02090.1"/>
    <property type="match status" value="1"/>
</dbReference>
<dbReference type="HAMAP" id="MF_00063">
    <property type="entry name" value="CysH"/>
    <property type="match status" value="1"/>
</dbReference>
<feature type="binding site" evidence="4">
    <location>
        <position position="223"/>
    </location>
    <ligand>
        <name>[4Fe-4S] cluster</name>
        <dbReference type="ChEBI" id="CHEBI:49883"/>
    </ligand>
</feature>
<feature type="active site" description="Nucleophile; cysteine thiosulfonate intermediate" evidence="4">
    <location>
        <position position="246"/>
    </location>
</feature>
<gene>
    <name evidence="4" type="primary">cysH</name>
    <name evidence="6" type="ORF">GCM10009682_57090</name>
</gene>
<keyword evidence="4" id="KW-0411">Iron-sulfur</keyword>
<evidence type="ECO:0000256" key="1">
    <source>
        <dbReference type="ARBA" id="ARBA00009732"/>
    </source>
</evidence>
<name>A0ABN2MLZ4_9ACTN</name>
<feature type="binding site" evidence="4">
    <location>
        <position position="220"/>
    </location>
    <ligand>
        <name>[4Fe-4S] cluster</name>
        <dbReference type="ChEBI" id="CHEBI:49883"/>
    </ligand>
</feature>
<dbReference type="EC" id="1.8.4.10" evidence="4"/>
<comment type="pathway">
    <text evidence="3 4">Sulfur metabolism; hydrogen sulfide biosynthesis; sulfite from sulfate.</text>
</comment>
<feature type="domain" description="Phosphoadenosine phosphosulphate reductase" evidence="5">
    <location>
        <begin position="65"/>
        <end position="225"/>
    </location>
</feature>
<sequence length="250" mass="26968">MTLLSAVGLLPTLSLGATGDGRSPQELAEIAAEGQAALDGASAEAVIEWAVEQFGERFCVTSSFADAVLAHVASRVAPGIEVVFLDTGLHFNETLAVRDRVQATIPVTVVSVRPELTVGQQDAEYGPRLFARSPDECCAMRKVEPLERQLASYDAWAAGLRRADGPSRANTREVSFEASRGKVKVAPLVSWSDEDVQAYIERYDVPVNALLSQGYASVGCWPCTRRTKPGEDVRAGRWAMFDKTECGLHA</sequence>
<proteinExistence type="inferred from homology"/>
<dbReference type="InterPro" id="IPR014729">
    <property type="entry name" value="Rossmann-like_a/b/a_fold"/>
</dbReference>
<keyword evidence="7" id="KW-1185">Reference proteome</keyword>
<comment type="subcellular location">
    <subcellularLocation>
        <location evidence="4">Cytoplasm</location>
    </subcellularLocation>
</comment>
<dbReference type="InterPro" id="IPR002500">
    <property type="entry name" value="PAPS_reduct_dom"/>
</dbReference>
<dbReference type="PANTHER" id="PTHR46509:SF1">
    <property type="entry name" value="PHOSPHOADENOSINE PHOSPHOSULFATE REDUCTASE"/>
    <property type="match status" value="1"/>
</dbReference>
<comment type="caution">
    <text evidence="6">The sequence shown here is derived from an EMBL/GenBank/DDBJ whole genome shotgun (WGS) entry which is preliminary data.</text>
</comment>
<feature type="binding site" evidence="4">
    <location>
        <position position="138"/>
    </location>
    <ligand>
        <name>[4Fe-4S] cluster</name>
        <dbReference type="ChEBI" id="CHEBI:49883"/>
    </ligand>
</feature>
<keyword evidence="4" id="KW-0408">Iron</keyword>
<keyword evidence="4" id="KW-0479">Metal-binding</keyword>
<comment type="function">
    <text evidence="4">Catalyzes the formation of sulfite from adenosine 5'-phosphosulfate (APS) using thioredoxin as an electron donor.</text>
</comment>
<accession>A0ABN2MLZ4</accession>
<dbReference type="EMBL" id="BAAALT010000267">
    <property type="protein sequence ID" value="GAA1831025.1"/>
    <property type="molecule type" value="Genomic_DNA"/>
</dbReference>
<dbReference type="RefSeq" id="WP_344138992.1">
    <property type="nucleotide sequence ID" value="NZ_BAAALT010000267.1"/>
</dbReference>
<keyword evidence="2 4" id="KW-0560">Oxidoreductase</keyword>
<evidence type="ECO:0000259" key="5">
    <source>
        <dbReference type="Pfam" id="PF01507"/>
    </source>
</evidence>
<feature type="binding site" evidence="4">
    <location>
        <position position="137"/>
    </location>
    <ligand>
        <name>[4Fe-4S] cluster</name>
        <dbReference type="ChEBI" id="CHEBI:49883"/>
    </ligand>
</feature>
<dbReference type="NCBIfam" id="TIGR00434">
    <property type="entry name" value="cysH"/>
    <property type="match status" value="1"/>
</dbReference>
<evidence type="ECO:0000313" key="6">
    <source>
        <dbReference type="EMBL" id="GAA1831025.1"/>
    </source>
</evidence>
<keyword evidence="4" id="KW-0963">Cytoplasm</keyword>
<dbReference type="PIRSF" id="PIRSF000857">
    <property type="entry name" value="PAPS_reductase"/>
    <property type="match status" value="1"/>
</dbReference>
<comment type="similarity">
    <text evidence="1 4">Belongs to the PAPS reductase family. CysH subfamily.</text>
</comment>
<dbReference type="Gene3D" id="3.40.50.620">
    <property type="entry name" value="HUPs"/>
    <property type="match status" value="1"/>
</dbReference>
<comment type="catalytic activity">
    <reaction evidence="4">
        <text>[thioredoxin]-disulfide + sulfite + AMP + 2 H(+) = adenosine 5'-phosphosulfate + [thioredoxin]-dithiol</text>
        <dbReference type="Rhea" id="RHEA:21976"/>
        <dbReference type="Rhea" id="RHEA-COMP:10698"/>
        <dbReference type="Rhea" id="RHEA-COMP:10700"/>
        <dbReference type="ChEBI" id="CHEBI:15378"/>
        <dbReference type="ChEBI" id="CHEBI:17359"/>
        <dbReference type="ChEBI" id="CHEBI:29950"/>
        <dbReference type="ChEBI" id="CHEBI:50058"/>
        <dbReference type="ChEBI" id="CHEBI:58243"/>
        <dbReference type="ChEBI" id="CHEBI:456215"/>
        <dbReference type="EC" id="1.8.4.10"/>
    </reaction>
</comment>
<dbReference type="PANTHER" id="PTHR46509">
    <property type="entry name" value="PHOSPHOADENOSINE PHOSPHOSULFATE REDUCTASE"/>
    <property type="match status" value="1"/>
</dbReference>
<evidence type="ECO:0000256" key="4">
    <source>
        <dbReference type="HAMAP-Rule" id="MF_00063"/>
    </source>
</evidence>
<dbReference type="InterPro" id="IPR004511">
    <property type="entry name" value="PAPS/APS_Rdtase"/>
</dbReference>
<evidence type="ECO:0000256" key="3">
    <source>
        <dbReference type="ARBA" id="ARBA00024327"/>
    </source>
</evidence>
<dbReference type="SUPFAM" id="SSF52402">
    <property type="entry name" value="Adenine nucleotide alpha hydrolases-like"/>
    <property type="match status" value="1"/>
</dbReference>
<dbReference type="Pfam" id="PF01507">
    <property type="entry name" value="PAPS_reduct"/>
    <property type="match status" value="1"/>
</dbReference>
<protein>
    <recommendedName>
        <fullName evidence="4">Adenosine 5'-phosphosulfate reductase</fullName>
        <shortName evidence="4">APS reductase</shortName>
        <ecNumber evidence="4">1.8.4.10</ecNumber>
    </recommendedName>
    <alternativeName>
        <fullName evidence="4">5'-adenylylsulfate reductase</fullName>
    </alternativeName>
    <alternativeName>
        <fullName evidence="4">Thioredoxin-dependent 5'-adenylylsulfate reductase</fullName>
    </alternativeName>
</protein>
<dbReference type="Proteomes" id="UP001500218">
    <property type="component" value="Unassembled WGS sequence"/>
</dbReference>
<dbReference type="CDD" id="cd23945">
    <property type="entry name" value="PAPS_reductase"/>
    <property type="match status" value="1"/>
</dbReference>